<dbReference type="GO" id="GO:0004252">
    <property type="term" value="F:serine-type endopeptidase activity"/>
    <property type="evidence" value="ECO:0007669"/>
    <property type="project" value="InterPro"/>
</dbReference>
<feature type="region of interest" description="Disordered" evidence="5">
    <location>
        <begin position="346"/>
        <end position="447"/>
    </location>
</feature>
<feature type="compositionally biased region" description="Polar residues" evidence="5">
    <location>
        <begin position="428"/>
        <end position="443"/>
    </location>
</feature>
<accession>A0A9N8E3P3</accession>
<evidence type="ECO:0000256" key="2">
    <source>
        <dbReference type="ARBA" id="ARBA00022692"/>
    </source>
</evidence>
<dbReference type="Gene3D" id="1.20.1540.10">
    <property type="entry name" value="Rhomboid-like"/>
    <property type="match status" value="1"/>
</dbReference>
<keyword evidence="3 6" id="KW-1133">Transmembrane helix</keyword>
<sequence length="610" mass="66783">MVRLSASICCLLILLLAGGQAFQPIGGQPTKLATRNLLRHPISLPSSSNFYALSNQPRNPSTALESGFLAEEPRETNSIQLSLPGIHSILLLEIGVFLVDHVFRYRYNYVKRYLYLWHGLSRFKFWQPLSSCFCHRSTIHLASNLAFLLPYGRSVQAEFGPKGALLTFSLCGIVSSLVSLSFLPARTVSVGAAGGMLGIFLVAVTSQLEYLARSGISRLLSNWRILLEVLVMGLFTVRQFAEEISTPAYGGKRAVNLAVHLAGVVAAAIASRLILTNGSQSRVPRFGGGVGPPKLNRRPKDHETTSNHQGTWFSGPTDVGTSNWQEPIHKGGSSKVLGSVFNKERMRREVRTSRPVDHNELPDHGDTWSNGPMSEGLKSTGKRNGQERSQGLESPLNLGEVTNHLDEGPTFNGPMSGGPMSDGIKSMGKSNGQEHSQGLGSLSNERRRSEYSAPLNLGEVNHLDEGPTFNGRMSISGGLLKFMTKNNQGAGSLSNEKRRGPPNSGSVTPTEVMWSNGNRPLSRAENRRATRCNGQRFCNEDAFSLGQTAFGGSDKETHRRDPKDYDFDYQEVYLNGHEVAASCTPDGRVNYGMKTSLNIEPEKHWWQTDA</sequence>
<comment type="caution">
    <text evidence="9">The sequence shown here is derived from an EMBL/GenBank/DDBJ whole genome shotgun (WGS) entry which is preliminary data.</text>
</comment>
<evidence type="ECO:0000256" key="6">
    <source>
        <dbReference type="SAM" id="Phobius"/>
    </source>
</evidence>
<keyword evidence="2 6" id="KW-0812">Transmembrane</keyword>
<evidence type="ECO:0000256" key="4">
    <source>
        <dbReference type="ARBA" id="ARBA00023136"/>
    </source>
</evidence>
<feature type="compositionally biased region" description="Polar residues" evidence="5">
    <location>
        <begin position="306"/>
        <end position="318"/>
    </location>
</feature>
<dbReference type="PANTHER" id="PTHR43066:SF5">
    <property type="entry name" value="RHOMBOID-LIKE PROTEIN 11, CHLOROPLASTIC-RELATED"/>
    <property type="match status" value="1"/>
</dbReference>
<dbReference type="Pfam" id="PF01694">
    <property type="entry name" value="Rhomboid"/>
    <property type="match status" value="1"/>
</dbReference>
<dbReference type="InterPro" id="IPR035952">
    <property type="entry name" value="Rhomboid-like_sf"/>
</dbReference>
<evidence type="ECO:0000256" key="1">
    <source>
        <dbReference type="ARBA" id="ARBA00004141"/>
    </source>
</evidence>
<dbReference type="EMBL" id="CAICTM010000491">
    <property type="protein sequence ID" value="CAB9511595.1"/>
    <property type="molecule type" value="Genomic_DNA"/>
</dbReference>
<dbReference type="SUPFAM" id="SSF144091">
    <property type="entry name" value="Rhomboid-like"/>
    <property type="match status" value="1"/>
</dbReference>
<feature type="signal peptide" evidence="7">
    <location>
        <begin position="1"/>
        <end position="21"/>
    </location>
</feature>
<feature type="transmembrane region" description="Helical" evidence="6">
    <location>
        <begin position="163"/>
        <end position="183"/>
    </location>
</feature>
<feature type="compositionally biased region" description="Polar residues" evidence="5">
    <location>
        <begin position="503"/>
        <end position="519"/>
    </location>
</feature>
<dbReference type="AlphaFoldDB" id="A0A9N8E3P3"/>
<dbReference type="Proteomes" id="UP001153069">
    <property type="component" value="Unassembled WGS sequence"/>
</dbReference>
<feature type="region of interest" description="Disordered" evidence="5">
    <location>
        <begin position="285"/>
        <end position="318"/>
    </location>
</feature>
<name>A0A9N8E3P3_9STRA</name>
<keyword evidence="7" id="KW-0732">Signal</keyword>
<organism evidence="9 10">
    <name type="scientific">Seminavis robusta</name>
    <dbReference type="NCBI Taxonomy" id="568900"/>
    <lineage>
        <taxon>Eukaryota</taxon>
        <taxon>Sar</taxon>
        <taxon>Stramenopiles</taxon>
        <taxon>Ochrophyta</taxon>
        <taxon>Bacillariophyta</taxon>
        <taxon>Bacillariophyceae</taxon>
        <taxon>Bacillariophycidae</taxon>
        <taxon>Naviculales</taxon>
        <taxon>Naviculaceae</taxon>
        <taxon>Seminavis</taxon>
    </lineage>
</organism>
<keyword evidence="4 6" id="KW-0472">Membrane</keyword>
<dbReference type="InterPro" id="IPR022764">
    <property type="entry name" value="Peptidase_S54_rhomboid_dom"/>
</dbReference>
<evidence type="ECO:0000313" key="9">
    <source>
        <dbReference type="EMBL" id="CAB9511595.1"/>
    </source>
</evidence>
<feature type="chain" id="PRO_5040279708" description="Peptidase S54 rhomboid domain-containing protein" evidence="7">
    <location>
        <begin position="22"/>
        <end position="610"/>
    </location>
</feature>
<protein>
    <recommendedName>
        <fullName evidence="8">Peptidase S54 rhomboid domain-containing protein</fullName>
    </recommendedName>
</protein>
<dbReference type="OrthoDB" id="418595at2759"/>
<gene>
    <name evidence="9" type="ORF">SEMRO_492_G153910.2</name>
</gene>
<reference evidence="9" key="1">
    <citation type="submission" date="2020-06" db="EMBL/GenBank/DDBJ databases">
        <authorList>
            <consortium name="Plant Systems Biology data submission"/>
        </authorList>
    </citation>
    <scope>NUCLEOTIDE SEQUENCE</scope>
    <source>
        <strain evidence="9">D6</strain>
    </source>
</reference>
<keyword evidence="10" id="KW-1185">Reference proteome</keyword>
<evidence type="ECO:0000256" key="7">
    <source>
        <dbReference type="SAM" id="SignalP"/>
    </source>
</evidence>
<feature type="transmembrane region" description="Helical" evidence="6">
    <location>
        <begin position="85"/>
        <end position="103"/>
    </location>
</feature>
<feature type="transmembrane region" description="Helical" evidence="6">
    <location>
        <begin position="189"/>
        <end position="211"/>
    </location>
</feature>
<dbReference type="PANTHER" id="PTHR43066">
    <property type="entry name" value="RHOMBOID-RELATED PROTEIN"/>
    <property type="match status" value="1"/>
</dbReference>
<feature type="region of interest" description="Disordered" evidence="5">
    <location>
        <begin position="486"/>
        <end position="527"/>
    </location>
</feature>
<feature type="compositionally biased region" description="Basic and acidic residues" evidence="5">
    <location>
        <begin position="346"/>
        <end position="366"/>
    </location>
</feature>
<feature type="transmembrane region" description="Helical" evidence="6">
    <location>
        <begin position="253"/>
        <end position="275"/>
    </location>
</feature>
<evidence type="ECO:0000313" key="10">
    <source>
        <dbReference type="Proteomes" id="UP001153069"/>
    </source>
</evidence>
<evidence type="ECO:0000256" key="3">
    <source>
        <dbReference type="ARBA" id="ARBA00022989"/>
    </source>
</evidence>
<evidence type="ECO:0000259" key="8">
    <source>
        <dbReference type="Pfam" id="PF01694"/>
    </source>
</evidence>
<dbReference type="GO" id="GO:0016020">
    <property type="term" value="C:membrane"/>
    <property type="evidence" value="ECO:0007669"/>
    <property type="project" value="UniProtKB-SubCell"/>
</dbReference>
<evidence type="ECO:0000256" key="5">
    <source>
        <dbReference type="SAM" id="MobiDB-lite"/>
    </source>
</evidence>
<proteinExistence type="predicted"/>
<feature type="domain" description="Peptidase S54 rhomboid" evidence="8">
    <location>
        <begin position="124"/>
        <end position="274"/>
    </location>
</feature>
<comment type="subcellular location">
    <subcellularLocation>
        <location evidence="1">Membrane</location>
        <topology evidence="1">Multi-pass membrane protein</topology>
    </subcellularLocation>
</comment>